<evidence type="ECO:0000313" key="4">
    <source>
        <dbReference type="EMBL" id="OMJ92954.1"/>
    </source>
</evidence>
<feature type="domain" description="C2 tensin-type" evidence="3">
    <location>
        <begin position="184"/>
        <end position="312"/>
    </location>
</feature>
<feature type="region of interest" description="Disordered" evidence="1">
    <location>
        <begin position="1"/>
        <end position="28"/>
    </location>
</feature>
<dbReference type="InterPro" id="IPR029021">
    <property type="entry name" value="Prot-tyrosine_phosphatase-like"/>
</dbReference>
<dbReference type="InterPro" id="IPR035892">
    <property type="entry name" value="C2_domain_sf"/>
</dbReference>
<dbReference type="PANTHER" id="PTHR45734:SF10">
    <property type="entry name" value="BLISTERY, ISOFORM A"/>
    <property type="match status" value="1"/>
</dbReference>
<organism evidence="4 5">
    <name type="scientific">Stentor coeruleus</name>
    <dbReference type="NCBI Taxonomy" id="5963"/>
    <lineage>
        <taxon>Eukaryota</taxon>
        <taxon>Sar</taxon>
        <taxon>Alveolata</taxon>
        <taxon>Ciliophora</taxon>
        <taxon>Postciliodesmatophora</taxon>
        <taxon>Heterotrichea</taxon>
        <taxon>Heterotrichida</taxon>
        <taxon>Stentoridae</taxon>
        <taxon>Stentor</taxon>
    </lineage>
</organism>
<reference evidence="4 5" key="1">
    <citation type="submission" date="2016-11" db="EMBL/GenBank/DDBJ databases">
        <title>The macronuclear genome of Stentor coeruleus: a giant cell with tiny introns.</title>
        <authorList>
            <person name="Slabodnick M."/>
            <person name="Ruby J.G."/>
            <person name="Reiff S.B."/>
            <person name="Swart E.C."/>
            <person name="Gosai S."/>
            <person name="Prabakaran S."/>
            <person name="Witkowska E."/>
            <person name="Larue G.E."/>
            <person name="Fisher S."/>
            <person name="Freeman R.M."/>
            <person name="Gunawardena J."/>
            <person name="Chu W."/>
            <person name="Stover N.A."/>
            <person name="Gregory B.D."/>
            <person name="Nowacki M."/>
            <person name="Derisi J."/>
            <person name="Roy S.W."/>
            <person name="Marshall W.F."/>
            <person name="Sood P."/>
        </authorList>
    </citation>
    <scope>NUCLEOTIDE SEQUENCE [LARGE SCALE GENOMIC DNA]</scope>
    <source>
        <strain evidence="4">WM001</strain>
    </source>
</reference>
<dbReference type="PROSITE" id="PS51181">
    <property type="entry name" value="PPASE_TENSIN"/>
    <property type="match status" value="1"/>
</dbReference>
<dbReference type="AlphaFoldDB" id="A0A1R2CVC7"/>
<dbReference type="PROSITE" id="PS51182">
    <property type="entry name" value="C2_TENSIN"/>
    <property type="match status" value="1"/>
</dbReference>
<dbReference type="GO" id="GO:0005925">
    <property type="term" value="C:focal adhesion"/>
    <property type="evidence" value="ECO:0007669"/>
    <property type="project" value="TreeGrafter"/>
</dbReference>
<dbReference type="EMBL" id="MPUH01000051">
    <property type="protein sequence ID" value="OMJ92954.1"/>
    <property type="molecule type" value="Genomic_DNA"/>
</dbReference>
<name>A0A1R2CVC7_9CILI</name>
<evidence type="ECO:0008006" key="6">
    <source>
        <dbReference type="Google" id="ProtNLM"/>
    </source>
</evidence>
<dbReference type="InterPro" id="IPR051484">
    <property type="entry name" value="Tensin_PTEN_phosphatase"/>
</dbReference>
<dbReference type="SUPFAM" id="SSF52799">
    <property type="entry name" value="(Phosphotyrosine protein) phosphatases II"/>
    <property type="match status" value="1"/>
</dbReference>
<comment type="caution">
    <text evidence="4">The sequence shown here is derived from an EMBL/GenBank/DDBJ whole genome shotgun (WGS) entry which is preliminary data.</text>
</comment>
<dbReference type="OrthoDB" id="16692at2759"/>
<accession>A0A1R2CVC7</accession>
<sequence length="365" mass="42087">MNPAEKKKKLEDTKVVKAEPGIKQPDNPPETFIVTPRLCLMPFPSPNLVESLQSYFTRQFNNKFMIWNISEYPHPTESLTSQTLDFIFVGYPSPPLSVIFSIFSSIQCWLKSDPENIAIMHCQTTKGRSYMMMASFLVWTNEYNSVMDAFRKLCSITQQRIDLLPSQVRYMKYVQELTKNQIKSRKIRISKIILDGIPLIEQEGASVRPYLQIFQNSELVYTSYKKDTPLISYYPSDISIVFELDLEIEGDVIIRCRHLGNDNKPITILRAMIHTAFYNELIIRLHKSDLDGPFNDDRFSGTFNMDLVLASNSESEDDSLEQIVGFNHSKHNSIPFVDLIGSEEVKNDEKISAKTKCEDFDDLFK</sequence>
<evidence type="ECO:0000256" key="1">
    <source>
        <dbReference type="SAM" id="MobiDB-lite"/>
    </source>
</evidence>
<protein>
    <recommendedName>
        <fullName evidence="6">Phosphatidylinositol-3,4,5-trisphosphate 3-phosphatase</fullName>
    </recommendedName>
</protein>
<feature type="compositionally biased region" description="Basic and acidic residues" evidence="1">
    <location>
        <begin position="1"/>
        <end position="17"/>
    </location>
</feature>
<feature type="domain" description="Phosphatase tensin-type" evidence="2">
    <location>
        <begin position="20"/>
        <end position="181"/>
    </location>
</feature>
<dbReference type="Gene3D" id="3.90.190.10">
    <property type="entry name" value="Protein tyrosine phosphatase superfamily"/>
    <property type="match status" value="1"/>
</dbReference>
<dbReference type="Gene3D" id="2.60.40.1110">
    <property type="match status" value="1"/>
</dbReference>
<dbReference type="Pfam" id="PF10409">
    <property type="entry name" value="PTEN_C2"/>
    <property type="match status" value="1"/>
</dbReference>
<dbReference type="InterPro" id="IPR014020">
    <property type="entry name" value="Tensin_C2-dom"/>
</dbReference>
<dbReference type="SMART" id="SM01326">
    <property type="entry name" value="PTEN_C2"/>
    <property type="match status" value="1"/>
</dbReference>
<evidence type="ECO:0000259" key="3">
    <source>
        <dbReference type="PROSITE" id="PS51182"/>
    </source>
</evidence>
<evidence type="ECO:0000259" key="2">
    <source>
        <dbReference type="PROSITE" id="PS51181"/>
    </source>
</evidence>
<gene>
    <name evidence="4" type="ORF">SteCoe_4172</name>
</gene>
<evidence type="ECO:0000313" key="5">
    <source>
        <dbReference type="Proteomes" id="UP000187209"/>
    </source>
</evidence>
<keyword evidence="5" id="KW-1185">Reference proteome</keyword>
<dbReference type="PANTHER" id="PTHR45734">
    <property type="entry name" value="TENSIN"/>
    <property type="match status" value="1"/>
</dbReference>
<dbReference type="SUPFAM" id="SSF49562">
    <property type="entry name" value="C2 domain (Calcium/lipid-binding domain, CaLB)"/>
    <property type="match status" value="1"/>
</dbReference>
<dbReference type="Proteomes" id="UP000187209">
    <property type="component" value="Unassembled WGS sequence"/>
</dbReference>
<proteinExistence type="predicted"/>
<dbReference type="InterPro" id="IPR029023">
    <property type="entry name" value="Tensin_phosphatase"/>
</dbReference>